<dbReference type="STRING" id="2070753.A0A3A2ZB93"/>
<evidence type="ECO:0000313" key="1">
    <source>
        <dbReference type="EMBL" id="RJE19523.1"/>
    </source>
</evidence>
<dbReference type="AlphaFoldDB" id="A0A3A2ZB93"/>
<dbReference type="Proteomes" id="UP000266188">
    <property type="component" value="Unassembled WGS sequence"/>
</dbReference>
<organism evidence="1 2">
    <name type="scientific">Aspergillus sclerotialis</name>
    <dbReference type="NCBI Taxonomy" id="2070753"/>
    <lineage>
        <taxon>Eukaryota</taxon>
        <taxon>Fungi</taxon>
        <taxon>Dikarya</taxon>
        <taxon>Ascomycota</taxon>
        <taxon>Pezizomycotina</taxon>
        <taxon>Eurotiomycetes</taxon>
        <taxon>Eurotiomycetidae</taxon>
        <taxon>Eurotiales</taxon>
        <taxon>Aspergillaceae</taxon>
        <taxon>Aspergillus</taxon>
        <taxon>Aspergillus subgen. Polypaecilum</taxon>
    </lineage>
</organism>
<dbReference type="EMBL" id="MVGC01000397">
    <property type="protein sequence ID" value="RJE19523.1"/>
    <property type="molecule type" value="Genomic_DNA"/>
</dbReference>
<accession>A0A3A2ZB93</accession>
<dbReference type="OrthoDB" id="4503105at2759"/>
<reference evidence="2" key="1">
    <citation type="submission" date="2017-02" db="EMBL/GenBank/DDBJ databases">
        <authorList>
            <person name="Tafer H."/>
            <person name="Lopandic K."/>
        </authorList>
    </citation>
    <scope>NUCLEOTIDE SEQUENCE [LARGE SCALE GENOMIC DNA]</scope>
    <source>
        <strain evidence="2">CBS 366.77</strain>
    </source>
</reference>
<evidence type="ECO:0000313" key="2">
    <source>
        <dbReference type="Proteomes" id="UP000266188"/>
    </source>
</evidence>
<protein>
    <submittedName>
        <fullName evidence="1">Uncharacterized protein</fullName>
    </submittedName>
</protein>
<proteinExistence type="predicted"/>
<comment type="caution">
    <text evidence="1">The sequence shown here is derived from an EMBL/GenBank/DDBJ whole genome shotgun (WGS) entry which is preliminary data.</text>
</comment>
<sequence length="364" mass="40925">MRSGKQSGNVNLRLISSVSVNPGVLKQLERLSRLGGPDLSNLRGYPEPDNVLDGSMGTIKSISRKRKTRSRAAKGITTTAKTTTYSRNLRQHLIDYAIYPYNYEYPDGQVPALPNNWDEINQRLARRRPSLSPLQFSEKDFKKFCRDDAYASKEKIVTEVIPTIEGRSGDPKYRGGFPFGNLDPLTDGTLPHATPDHFYGARPEPLDLEIRKKLSNQIIPSTQSDLPMAPNFFLEAKGPDGTQAVAERQAVYNGALGARAIHALQSYQQESPVFDNNAYMVTSIYIYGQLRLYTAHISKPRGTGCRPEYIITQLNSWSMTGNIESFRQGASAYRNALDWAKETRDEMIRLANRRHLNAQSRLPV</sequence>
<keyword evidence="2" id="KW-1185">Reference proteome</keyword>
<name>A0A3A2ZB93_9EURO</name>
<gene>
    <name evidence="1" type="ORF">PHISCL_08147</name>
</gene>